<reference evidence="1" key="1">
    <citation type="submission" date="2021-01" db="EMBL/GenBank/DDBJ databases">
        <authorList>
            <consortium name="Genoscope - CEA"/>
            <person name="William W."/>
        </authorList>
    </citation>
    <scope>NUCLEOTIDE SEQUENCE</scope>
</reference>
<accession>A0A8S1U1W3</accession>
<organism evidence="1 2">
    <name type="scientific">Paramecium octaurelia</name>
    <dbReference type="NCBI Taxonomy" id="43137"/>
    <lineage>
        <taxon>Eukaryota</taxon>
        <taxon>Sar</taxon>
        <taxon>Alveolata</taxon>
        <taxon>Ciliophora</taxon>
        <taxon>Intramacronucleata</taxon>
        <taxon>Oligohymenophorea</taxon>
        <taxon>Peniculida</taxon>
        <taxon>Parameciidae</taxon>
        <taxon>Paramecium</taxon>
    </lineage>
</organism>
<keyword evidence="2" id="KW-1185">Reference proteome</keyword>
<name>A0A8S1U1W3_PAROT</name>
<dbReference type="EMBL" id="CAJJDP010000034">
    <property type="protein sequence ID" value="CAD8157953.1"/>
    <property type="molecule type" value="Genomic_DNA"/>
</dbReference>
<comment type="caution">
    <text evidence="1">The sequence shown here is derived from an EMBL/GenBank/DDBJ whole genome shotgun (WGS) entry which is preliminary data.</text>
</comment>
<sequence>MVRPYSNQHYCNKLTIQDDKPRDIRASVNELVKGISSVQKGSYCQN</sequence>
<protein>
    <submittedName>
        <fullName evidence="1">Uncharacterized protein</fullName>
    </submittedName>
</protein>
<dbReference type="Proteomes" id="UP000683925">
    <property type="component" value="Unassembled WGS sequence"/>
</dbReference>
<gene>
    <name evidence="1" type="ORF">POCTA_138.1.T0340246</name>
</gene>
<evidence type="ECO:0000313" key="1">
    <source>
        <dbReference type="EMBL" id="CAD8157953.1"/>
    </source>
</evidence>
<evidence type="ECO:0000313" key="2">
    <source>
        <dbReference type="Proteomes" id="UP000683925"/>
    </source>
</evidence>
<proteinExistence type="predicted"/>
<dbReference type="AlphaFoldDB" id="A0A8S1U1W3"/>